<proteinExistence type="predicted"/>
<reference evidence="1 2" key="1">
    <citation type="submission" date="2018-09" db="EMBL/GenBank/DDBJ databases">
        <authorList>
            <consortium name="Pathogen Informatics"/>
        </authorList>
    </citation>
    <scope>NUCLEOTIDE SEQUENCE [LARGE SCALE GENOMIC DNA]</scope>
    <source>
        <strain evidence="1 2">OH-22767</strain>
    </source>
</reference>
<evidence type="ECO:0000313" key="2">
    <source>
        <dbReference type="Proteomes" id="UP000262142"/>
    </source>
</evidence>
<dbReference type="EMBL" id="UNSC01000007">
    <property type="protein sequence ID" value="SZD73939.1"/>
    <property type="molecule type" value="Genomic_DNA"/>
</dbReference>
<dbReference type="Proteomes" id="UP000262142">
    <property type="component" value="Unassembled WGS sequence"/>
</dbReference>
<evidence type="ECO:0000313" key="1">
    <source>
        <dbReference type="EMBL" id="SZD73939.1"/>
    </source>
</evidence>
<dbReference type="RefSeq" id="WP_119059614.1">
    <property type="nucleotide sequence ID" value="NZ_UNSC01000007.1"/>
</dbReference>
<sequence length="118" mass="13677">MTKQQQAKEYFSRHPERERVFGTSDGFLFEEKQNAAKHAETLEYKEVVVFKNEAENRPEAEEDKSILQLSVANLTSEIKKIDDAKLIEALLIQEKESAKRKGAIEVLEDRIKELNEIK</sequence>
<name>A0A383U3H7_9FLAO</name>
<keyword evidence="2" id="KW-1185">Reference proteome</keyword>
<gene>
    <name evidence="1" type="ORF">SAMEA104719789_01393</name>
</gene>
<organism evidence="1 2">
    <name type="scientific">Candidatus Ornithobacterium hominis</name>
    <dbReference type="NCBI Taxonomy" id="2497989"/>
    <lineage>
        <taxon>Bacteria</taxon>
        <taxon>Pseudomonadati</taxon>
        <taxon>Bacteroidota</taxon>
        <taxon>Flavobacteriia</taxon>
        <taxon>Flavobacteriales</taxon>
        <taxon>Weeksellaceae</taxon>
        <taxon>Ornithobacterium</taxon>
    </lineage>
</organism>
<dbReference type="AlphaFoldDB" id="A0A383U3H7"/>
<dbReference type="OrthoDB" id="1451180at2"/>
<protein>
    <submittedName>
        <fullName evidence="1">Uncharacterized protein</fullName>
    </submittedName>
</protein>
<accession>A0A383U3H7</accession>